<gene>
    <name evidence="4" type="ORF">SVUK_LOCUS3470</name>
</gene>
<evidence type="ECO:0000313" key="5">
    <source>
        <dbReference type="Proteomes" id="UP000270094"/>
    </source>
</evidence>
<feature type="region of interest" description="Disordered" evidence="3">
    <location>
        <begin position="1"/>
        <end position="99"/>
    </location>
</feature>
<comment type="subcellular location">
    <subcellularLocation>
        <location evidence="1">Nucleus</location>
    </subcellularLocation>
</comment>
<dbReference type="EMBL" id="UYYB01008937">
    <property type="protein sequence ID" value="VDM68472.1"/>
    <property type="molecule type" value="Genomic_DNA"/>
</dbReference>
<dbReference type="AlphaFoldDB" id="A0A3P7KM79"/>
<dbReference type="InterPro" id="IPR012890">
    <property type="entry name" value="GCFC2-like"/>
</dbReference>
<dbReference type="PANTHER" id="PTHR12214">
    <property type="entry name" value="GC-RICH SEQUENCE DNA-BINDING FACTOR"/>
    <property type="match status" value="1"/>
</dbReference>
<dbReference type="InterPro" id="IPR028211">
    <property type="entry name" value="Ntr2"/>
</dbReference>
<keyword evidence="5" id="KW-1185">Reference proteome</keyword>
<evidence type="ECO:0000313" key="4">
    <source>
        <dbReference type="EMBL" id="VDM68472.1"/>
    </source>
</evidence>
<dbReference type="OrthoDB" id="429427at2759"/>
<organism evidence="4 5">
    <name type="scientific">Strongylus vulgaris</name>
    <name type="common">Blood worm</name>
    <dbReference type="NCBI Taxonomy" id="40348"/>
    <lineage>
        <taxon>Eukaryota</taxon>
        <taxon>Metazoa</taxon>
        <taxon>Ecdysozoa</taxon>
        <taxon>Nematoda</taxon>
        <taxon>Chromadorea</taxon>
        <taxon>Rhabditida</taxon>
        <taxon>Rhabditina</taxon>
        <taxon>Rhabditomorpha</taxon>
        <taxon>Strongyloidea</taxon>
        <taxon>Strongylidae</taxon>
        <taxon>Strongylus</taxon>
    </lineage>
</organism>
<dbReference type="GO" id="GO:0003677">
    <property type="term" value="F:DNA binding"/>
    <property type="evidence" value="ECO:0007669"/>
    <property type="project" value="InterPro"/>
</dbReference>
<feature type="compositionally biased region" description="Basic and acidic residues" evidence="3">
    <location>
        <begin position="9"/>
        <end position="25"/>
    </location>
</feature>
<sequence length="122" mass="14560">MSAIPDSRAVYEAKKRRERLRREGAEGMIPLDDDQKLAEKGVRSRLIREDENDDSDEEAPKFYSSKDLLRVEEERRREEQDHFLEQEQGDERDVDEEADEWEKQQILKAVGRHTVFLIILFR</sequence>
<dbReference type="PANTHER" id="PTHR12214:SF0">
    <property type="entry name" value="LD29489P"/>
    <property type="match status" value="1"/>
</dbReference>
<accession>A0A3P7KM79</accession>
<dbReference type="GO" id="GO:0000390">
    <property type="term" value="P:spliceosomal complex disassembly"/>
    <property type="evidence" value="ECO:0007669"/>
    <property type="project" value="InterPro"/>
</dbReference>
<dbReference type="GO" id="GO:0071008">
    <property type="term" value="C:U2-type post-mRNA release spliceosomal complex"/>
    <property type="evidence" value="ECO:0007669"/>
    <property type="project" value="InterPro"/>
</dbReference>
<dbReference type="Proteomes" id="UP000270094">
    <property type="component" value="Unassembled WGS sequence"/>
</dbReference>
<evidence type="ECO:0000256" key="2">
    <source>
        <dbReference type="ARBA" id="ARBA00023242"/>
    </source>
</evidence>
<dbReference type="Pfam" id="PF15458">
    <property type="entry name" value="NTR2"/>
    <property type="match status" value="1"/>
</dbReference>
<feature type="compositionally biased region" description="Basic and acidic residues" evidence="3">
    <location>
        <begin position="33"/>
        <end position="49"/>
    </location>
</feature>
<evidence type="ECO:0000256" key="3">
    <source>
        <dbReference type="SAM" id="MobiDB-lite"/>
    </source>
</evidence>
<name>A0A3P7KM79_STRVU</name>
<proteinExistence type="predicted"/>
<protein>
    <submittedName>
        <fullName evidence="4">Uncharacterized protein</fullName>
    </submittedName>
</protein>
<feature type="compositionally biased region" description="Basic and acidic residues" evidence="3">
    <location>
        <begin position="67"/>
        <end position="91"/>
    </location>
</feature>
<reference evidence="4 5" key="1">
    <citation type="submission" date="2018-11" db="EMBL/GenBank/DDBJ databases">
        <authorList>
            <consortium name="Pathogen Informatics"/>
        </authorList>
    </citation>
    <scope>NUCLEOTIDE SEQUENCE [LARGE SCALE GENOMIC DNA]</scope>
</reference>
<keyword evidence="2" id="KW-0539">Nucleus</keyword>
<evidence type="ECO:0000256" key="1">
    <source>
        <dbReference type="ARBA" id="ARBA00004123"/>
    </source>
</evidence>